<name>A0AAE0JS73_9PEZI</name>
<evidence type="ECO:0000259" key="1">
    <source>
        <dbReference type="Pfam" id="PF06985"/>
    </source>
</evidence>
<dbReference type="AlphaFoldDB" id="A0AAE0JS73"/>
<reference evidence="2" key="2">
    <citation type="submission" date="2023-06" db="EMBL/GenBank/DDBJ databases">
        <authorList>
            <consortium name="Lawrence Berkeley National Laboratory"/>
            <person name="Haridas S."/>
            <person name="Hensen N."/>
            <person name="Bonometti L."/>
            <person name="Westerberg I."/>
            <person name="Brannstrom I.O."/>
            <person name="Guillou S."/>
            <person name="Cros-Aarteil S."/>
            <person name="Calhoun S."/>
            <person name="Kuo A."/>
            <person name="Mondo S."/>
            <person name="Pangilinan J."/>
            <person name="Riley R."/>
            <person name="Labutti K."/>
            <person name="Andreopoulos B."/>
            <person name="Lipzen A."/>
            <person name="Chen C."/>
            <person name="Yanf M."/>
            <person name="Daum C."/>
            <person name="Ng V."/>
            <person name="Clum A."/>
            <person name="Steindorff A."/>
            <person name="Ohm R."/>
            <person name="Martin F."/>
            <person name="Silar P."/>
            <person name="Natvig D."/>
            <person name="Lalanne C."/>
            <person name="Gautier V."/>
            <person name="Ament-Velasquez S.L."/>
            <person name="Kruys A."/>
            <person name="Hutchinson M.I."/>
            <person name="Powell A.J."/>
            <person name="Barry K."/>
            <person name="Miller A.N."/>
            <person name="Grigoriev I.V."/>
            <person name="Debuchy R."/>
            <person name="Gladieux P."/>
            <person name="Thoren M.H."/>
            <person name="Johannesson H."/>
        </authorList>
    </citation>
    <scope>NUCLEOTIDE SEQUENCE</scope>
    <source>
        <strain evidence="2">CBS 958.72</strain>
    </source>
</reference>
<accession>A0AAE0JS73</accession>
<reference evidence="2" key="1">
    <citation type="journal article" date="2023" name="Mol. Phylogenet. Evol.">
        <title>Genome-scale phylogeny and comparative genomics of the fungal order Sordariales.</title>
        <authorList>
            <person name="Hensen N."/>
            <person name="Bonometti L."/>
            <person name="Westerberg I."/>
            <person name="Brannstrom I.O."/>
            <person name="Guillou S."/>
            <person name="Cros-Aarteil S."/>
            <person name="Calhoun S."/>
            <person name="Haridas S."/>
            <person name="Kuo A."/>
            <person name="Mondo S."/>
            <person name="Pangilinan J."/>
            <person name="Riley R."/>
            <person name="LaButti K."/>
            <person name="Andreopoulos B."/>
            <person name="Lipzen A."/>
            <person name="Chen C."/>
            <person name="Yan M."/>
            <person name="Daum C."/>
            <person name="Ng V."/>
            <person name="Clum A."/>
            <person name="Steindorff A."/>
            <person name="Ohm R.A."/>
            <person name="Martin F."/>
            <person name="Silar P."/>
            <person name="Natvig D.O."/>
            <person name="Lalanne C."/>
            <person name="Gautier V."/>
            <person name="Ament-Velasquez S.L."/>
            <person name="Kruys A."/>
            <person name="Hutchinson M.I."/>
            <person name="Powell A.J."/>
            <person name="Barry K."/>
            <person name="Miller A.N."/>
            <person name="Grigoriev I.V."/>
            <person name="Debuchy R."/>
            <person name="Gladieux P."/>
            <person name="Hiltunen Thoren M."/>
            <person name="Johannesson H."/>
        </authorList>
    </citation>
    <scope>NUCLEOTIDE SEQUENCE</scope>
    <source>
        <strain evidence="2">CBS 958.72</strain>
    </source>
</reference>
<comment type="caution">
    <text evidence="2">The sequence shown here is derived from an EMBL/GenBank/DDBJ whole genome shotgun (WGS) entry which is preliminary data.</text>
</comment>
<dbReference type="Pfam" id="PF06985">
    <property type="entry name" value="HET"/>
    <property type="match status" value="1"/>
</dbReference>
<feature type="domain" description="Heterokaryon incompatibility" evidence="1">
    <location>
        <begin position="46"/>
        <end position="184"/>
    </location>
</feature>
<dbReference type="PANTHER" id="PTHR24148">
    <property type="entry name" value="ANKYRIN REPEAT DOMAIN-CONTAINING PROTEIN 39 HOMOLOG-RELATED"/>
    <property type="match status" value="1"/>
</dbReference>
<dbReference type="PANTHER" id="PTHR24148:SF64">
    <property type="entry name" value="HETEROKARYON INCOMPATIBILITY DOMAIN-CONTAINING PROTEIN"/>
    <property type="match status" value="1"/>
</dbReference>
<protein>
    <submittedName>
        <fullName evidence="2">Heterokaryon incompatibility protein-domain-containing protein</fullName>
    </submittedName>
</protein>
<dbReference type="Proteomes" id="UP001287356">
    <property type="component" value="Unassembled WGS sequence"/>
</dbReference>
<dbReference type="InterPro" id="IPR052895">
    <property type="entry name" value="HetReg/Transcr_Mod"/>
</dbReference>
<evidence type="ECO:0000313" key="2">
    <source>
        <dbReference type="EMBL" id="KAK3358478.1"/>
    </source>
</evidence>
<gene>
    <name evidence="2" type="ORF">B0T24DRAFT_600180</name>
</gene>
<evidence type="ECO:0000313" key="3">
    <source>
        <dbReference type="Proteomes" id="UP001287356"/>
    </source>
</evidence>
<sequence>MDSIKCQRRSWKRPASLLHLDPCTNPDEPAIQCRRQVVSLDDKPEYEALSYAWGDASAVHSILLDGASFVIPHSAWSALYALRSCDQVRTLWIDAICIRQDDLAKRAAQLKLMGLIYRQAYSVRVWLGADDDADKDAMAILRTMTSRDGASETLGYGNEAQARMAKLRGFFARPWWQRLWVVQELSLARHVVVQQGTKEMPFDDLVAAYHTSNAYFGENLRGYTRGMFSREGEKLMDIFESVRVLDHTRELLANLLRSLQATVDEDRLYSLYGLLPPSVIGDFPVIEPSCSLSTEQAYIDVAFSIMQASQSLIMFSFLQPSSPSSSAAPGPLPSWVPDWRLPPTNKYEANLRVARERLYRPFLGASLHLQRLGSHTLCLKGFFVDLSAFRRTVAWDCGLPPPSAGPRAPPLTRLSGGECVSMFAAHDRAVAIAVGDHDDGKLAGQQGLSDHDARGTDYMMNCAKDRAFFVTLNRLIGMSVAGGGGVEAGDHVFVAAGASHPLLLRPSRQYADTWTAVGECYLHGFMHGAGVVNIKLCNRFEEVVSADPVVQAMKGTDRNPRWDEVGQEVLEEGWKWILIE</sequence>
<dbReference type="EMBL" id="JAULSN010000016">
    <property type="protein sequence ID" value="KAK3358478.1"/>
    <property type="molecule type" value="Genomic_DNA"/>
</dbReference>
<keyword evidence="3" id="KW-1185">Reference proteome</keyword>
<dbReference type="InterPro" id="IPR010730">
    <property type="entry name" value="HET"/>
</dbReference>
<proteinExistence type="predicted"/>
<organism evidence="2 3">
    <name type="scientific">Lasiosphaeria ovina</name>
    <dbReference type="NCBI Taxonomy" id="92902"/>
    <lineage>
        <taxon>Eukaryota</taxon>
        <taxon>Fungi</taxon>
        <taxon>Dikarya</taxon>
        <taxon>Ascomycota</taxon>
        <taxon>Pezizomycotina</taxon>
        <taxon>Sordariomycetes</taxon>
        <taxon>Sordariomycetidae</taxon>
        <taxon>Sordariales</taxon>
        <taxon>Lasiosphaeriaceae</taxon>
        <taxon>Lasiosphaeria</taxon>
    </lineage>
</organism>